<dbReference type="InterPro" id="IPR033133">
    <property type="entry name" value="PUM-HD"/>
</dbReference>
<dbReference type="SMART" id="SM00025">
    <property type="entry name" value="Pumilio"/>
    <property type="match status" value="1"/>
</dbReference>
<keyword evidence="1" id="KW-0677">Repeat</keyword>
<dbReference type="PANTHER" id="PTHR12537:SF12">
    <property type="entry name" value="MATERNAL PROTEIN PUMILIO"/>
    <property type="match status" value="1"/>
</dbReference>
<dbReference type="PANTHER" id="PTHR12537">
    <property type="entry name" value="RNA BINDING PROTEIN PUMILIO-RELATED"/>
    <property type="match status" value="1"/>
</dbReference>
<dbReference type="EMBL" id="CAUYUJ010018129">
    <property type="protein sequence ID" value="CAK0880878.1"/>
    <property type="molecule type" value="Genomic_DNA"/>
</dbReference>
<evidence type="ECO:0000256" key="2">
    <source>
        <dbReference type="PROSITE-ProRule" id="PRU00317"/>
    </source>
</evidence>
<dbReference type="SUPFAM" id="SSF48371">
    <property type="entry name" value="ARM repeat"/>
    <property type="match status" value="1"/>
</dbReference>
<evidence type="ECO:0000256" key="1">
    <source>
        <dbReference type="ARBA" id="ARBA00022737"/>
    </source>
</evidence>
<feature type="domain" description="PUM-HD" evidence="3">
    <location>
        <begin position="1"/>
        <end position="87"/>
    </location>
</feature>
<protein>
    <recommendedName>
        <fullName evidence="3">PUM-HD domain-containing protein</fullName>
    </recommendedName>
</protein>
<feature type="repeat" description="Pumilio" evidence="2">
    <location>
        <begin position="14"/>
        <end position="49"/>
    </location>
</feature>
<evidence type="ECO:0000259" key="3">
    <source>
        <dbReference type="PROSITE" id="PS50303"/>
    </source>
</evidence>
<dbReference type="InterPro" id="IPR016024">
    <property type="entry name" value="ARM-type_fold"/>
</dbReference>
<dbReference type="Pfam" id="PF00806">
    <property type="entry name" value="PUF"/>
    <property type="match status" value="1"/>
</dbReference>
<sequence length="87" mass="9469">ENMQPEAVDFIISAVSSEAEQMASHSFGCRVIQRLVERCPHEQIGNLLDKLTASVGMLSQDPSCNGVSAISSWKLTFHENCNSGWSG</sequence>
<feature type="non-terminal residue" evidence="4">
    <location>
        <position position="1"/>
    </location>
</feature>
<dbReference type="Gene3D" id="1.25.10.10">
    <property type="entry name" value="Leucine-rich Repeat Variant"/>
    <property type="match status" value="1"/>
</dbReference>
<reference evidence="4" key="1">
    <citation type="submission" date="2023-10" db="EMBL/GenBank/DDBJ databases">
        <authorList>
            <person name="Chen Y."/>
            <person name="Shah S."/>
            <person name="Dougan E. K."/>
            <person name="Thang M."/>
            <person name="Chan C."/>
        </authorList>
    </citation>
    <scope>NUCLEOTIDE SEQUENCE [LARGE SCALE GENOMIC DNA]</scope>
</reference>
<dbReference type="InterPro" id="IPR011989">
    <property type="entry name" value="ARM-like"/>
</dbReference>
<feature type="non-terminal residue" evidence="4">
    <location>
        <position position="87"/>
    </location>
</feature>
<evidence type="ECO:0000313" key="4">
    <source>
        <dbReference type="EMBL" id="CAK0880878.1"/>
    </source>
</evidence>
<dbReference type="Proteomes" id="UP001189429">
    <property type="component" value="Unassembled WGS sequence"/>
</dbReference>
<dbReference type="InterPro" id="IPR001313">
    <property type="entry name" value="Pumilio_RNA-bd_rpt"/>
</dbReference>
<evidence type="ECO:0000313" key="5">
    <source>
        <dbReference type="Proteomes" id="UP001189429"/>
    </source>
</evidence>
<proteinExistence type="predicted"/>
<dbReference type="PROSITE" id="PS50302">
    <property type="entry name" value="PUM"/>
    <property type="match status" value="1"/>
</dbReference>
<organism evidence="4 5">
    <name type="scientific">Prorocentrum cordatum</name>
    <dbReference type="NCBI Taxonomy" id="2364126"/>
    <lineage>
        <taxon>Eukaryota</taxon>
        <taxon>Sar</taxon>
        <taxon>Alveolata</taxon>
        <taxon>Dinophyceae</taxon>
        <taxon>Prorocentrales</taxon>
        <taxon>Prorocentraceae</taxon>
        <taxon>Prorocentrum</taxon>
    </lineage>
</organism>
<comment type="caution">
    <text evidence="4">The sequence shown here is derived from an EMBL/GenBank/DDBJ whole genome shotgun (WGS) entry which is preliminary data.</text>
</comment>
<gene>
    <name evidence="4" type="ORF">PCOR1329_LOCUS63900</name>
</gene>
<name>A0ABN9W7B2_9DINO</name>
<accession>A0ABN9W7B2</accession>
<keyword evidence="5" id="KW-1185">Reference proteome</keyword>
<dbReference type="PROSITE" id="PS50303">
    <property type="entry name" value="PUM_HD"/>
    <property type="match status" value="1"/>
</dbReference>